<protein>
    <submittedName>
        <fullName evidence="1">Uncharacterized protein</fullName>
    </submittedName>
</protein>
<evidence type="ECO:0000313" key="1">
    <source>
        <dbReference type="EMBL" id="KRR07009.1"/>
    </source>
</evidence>
<evidence type="ECO:0000313" key="2">
    <source>
        <dbReference type="Proteomes" id="UP000051913"/>
    </source>
</evidence>
<comment type="caution">
    <text evidence="1">The sequence shown here is derived from an EMBL/GenBank/DDBJ whole genome shotgun (WGS) entry which is preliminary data.</text>
</comment>
<keyword evidence="2" id="KW-1185">Reference proteome</keyword>
<accession>A0A0R3LGV1</accession>
<dbReference type="RefSeq" id="WP_057851203.1">
    <property type="nucleotide sequence ID" value="NZ_LLXX01000101.1"/>
</dbReference>
<gene>
    <name evidence="1" type="ORF">CP49_02180</name>
</gene>
<sequence>MTEPLPLLIESSIEIAWDYLERTGELGDAMVAGRFLSDTIELMVRRGERRRLMLANKAIAAYQQFRRRQSEHPVLASA</sequence>
<reference evidence="1 2" key="1">
    <citation type="submission" date="2014-03" db="EMBL/GenBank/DDBJ databases">
        <title>Bradyrhizobium valentinum sp. nov., isolated from effective nodules of Lupinus mariae-josephae, a lupine endemic of basic-lime soils in Eastern Spain.</title>
        <authorList>
            <person name="Duran D."/>
            <person name="Rey L."/>
            <person name="Navarro A."/>
            <person name="Busquets A."/>
            <person name="Imperial J."/>
            <person name="Ruiz-Argueso T."/>
        </authorList>
    </citation>
    <scope>NUCLEOTIDE SEQUENCE [LARGE SCALE GENOMIC DNA]</scope>
    <source>
        <strain evidence="1 2">LmjM3</strain>
    </source>
</reference>
<name>A0A0R3LGV1_9BRAD</name>
<dbReference type="EMBL" id="LLXX01000101">
    <property type="protein sequence ID" value="KRR07009.1"/>
    <property type="molecule type" value="Genomic_DNA"/>
</dbReference>
<organism evidence="1 2">
    <name type="scientific">Bradyrhizobium valentinum</name>
    <dbReference type="NCBI Taxonomy" id="1518501"/>
    <lineage>
        <taxon>Bacteria</taxon>
        <taxon>Pseudomonadati</taxon>
        <taxon>Pseudomonadota</taxon>
        <taxon>Alphaproteobacteria</taxon>
        <taxon>Hyphomicrobiales</taxon>
        <taxon>Nitrobacteraceae</taxon>
        <taxon>Bradyrhizobium</taxon>
    </lineage>
</organism>
<proteinExistence type="predicted"/>
<dbReference type="STRING" id="1518501.CQ10_03820"/>
<dbReference type="OrthoDB" id="8242286at2"/>
<dbReference type="AlphaFoldDB" id="A0A0R3LGV1"/>
<dbReference type="Proteomes" id="UP000051913">
    <property type="component" value="Unassembled WGS sequence"/>
</dbReference>